<evidence type="ECO:0000256" key="9">
    <source>
        <dbReference type="SAM" id="MobiDB-lite"/>
    </source>
</evidence>
<dbReference type="Gene3D" id="3.60.10.10">
    <property type="entry name" value="Endonuclease/exonuclease/phosphatase"/>
    <property type="match status" value="1"/>
</dbReference>
<evidence type="ECO:0000259" key="11">
    <source>
        <dbReference type="Pfam" id="PF04457"/>
    </source>
</evidence>
<dbReference type="SUPFAM" id="SSF55003">
    <property type="entry name" value="PAP/Archaeal CCA-adding enzyme, C-terminal domain"/>
    <property type="match status" value="1"/>
</dbReference>
<evidence type="ECO:0000256" key="8">
    <source>
        <dbReference type="ARBA" id="ARBA00023242"/>
    </source>
</evidence>
<organism evidence="13 14">
    <name type="scientific">Apiospora arundinis</name>
    <dbReference type="NCBI Taxonomy" id="335852"/>
    <lineage>
        <taxon>Eukaryota</taxon>
        <taxon>Fungi</taxon>
        <taxon>Dikarya</taxon>
        <taxon>Ascomycota</taxon>
        <taxon>Pezizomycotina</taxon>
        <taxon>Sordariomycetes</taxon>
        <taxon>Xylariomycetidae</taxon>
        <taxon>Amphisphaeriales</taxon>
        <taxon>Apiosporaceae</taxon>
        <taxon>Apiospora</taxon>
    </lineage>
</organism>
<dbReference type="Proteomes" id="UP001390339">
    <property type="component" value="Unassembled WGS sequence"/>
</dbReference>
<comment type="similarity">
    <text evidence="2">Belongs to the poly(A) polymerase family.</text>
</comment>
<protein>
    <recommendedName>
        <fullName evidence="3">polynucleotide adenylyltransferase</fullName>
        <ecNumber evidence="3">2.7.7.19</ecNumber>
    </recommendedName>
</protein>
<dbReference type="Pfam" id="PF13563">
    <property type="entry name" value="2_5_RNA_ligase2"/>
    <property type="match status" value="1"/>
</dbReference>
<evidence type="ECO:0000256" key="2">
    <source>
        <dbReference type="ARBA" id="ARBA00010912"/>
    </source>
</evidence>
<dbReference type="InterPro" id="IPR043519">
    <property type="entry name" value="NT_sf"/>
</dbReference>
<dbReference type="Gene3D" id="1.10.1410.10">
    <property type="match status" value="1"/>
</dbReference>
<feature type="domain" description="Endonuclease/exonuclease/phosphatase" evidence="10">
    <location>
        <begin position="302"/>
        <end position="578"/>
    </location>
</feature>
<keyword evidence="8" id="KW-0539">Nucleus</keyword>
<dbReference type="Gene3D" id="3.30.70.590">
    <property type="entry name" value="Poly(A) polymerase predicted RNA binding domain"/>
    <property type="match status" value="1"/>
</dbReference>
<dbReference type="Gene3D" id="3.30.460.10">
    <property type="entry name" value="Beta Polymerase, domain 2"/>
    <property type="match status" value="1"/>
</dbReference>
<dbReference type="SUPFAM" id="SSF81631">
    <property type="entry name" value="PAP/OAS1 substrate-binding domain"/>
    <property type="match status" value="1"/>
</dbReference>
<dbReference type="Pfam" id="PF04928">
    <property type="entry name" value="PAP_central"/>
    <property type="match status" value="1"/>
</dbReference>
<evidence type="ECO:0000256" key="7">
    <source>
        <dbReference type="ARBA" id="ARBA00022840"/>
    </source>
</evidence>
<feature type="region of interest" description="Disordered" evidence="9">
    <location>
        <begin position="1091"/>
        <end position="1131"/>
    </location>
</feature>
<dbReference type="InterPro" id="IPR040459">
    <property type="entry name" value="MJ1316"/>
</dbReference>
<dbReference type="PANTHER" id="PTHR10682:SF23">
    <property type="entry name" value="POLYNUCLEOTIDE ADENYLYLTRANSFERASE"/>
    <property type="match status" value="1"/>
</dbReference>
<gene>
    <name evidence="13" type="ORF">PGQ11_007345</name>
</gene>
<dbReference type="InterPro" id="IPR005135">
    <property type="entry name" value="Endo/exonuclease/phosphatase"/>
</dbReference>
<comment type="caution">
    <text evidence="13">The sequence shown here is derived from an EMBL/GenBank/DDBJ whole genome shotgun (WGS) entry which is preliminary data.</text>
</comment>
<evidence type="ECO:0000259" key="10">
    <source>
        <dbReference type="Pfam" id="PF03372"/>
    </source>
</evidence>
<keyword evidence="5" id="KW-0808">Transferase</keyword>
<keyword evidence="6" id="KW-0547">Nucleotide-binding</keyword>
<evidence type="ECO:0000256" key="5">
    <source>
        <dbReference type="ARBA" id="ARBA00022679"/>
    </source>
</evidence>
<keyword evidence="7" id="KW-0067">ATP-binding</keyword>
<dbReference type="EC" id="2.7.7.19" evidence="3"/>
<evidence type="ECO:0000256" key="6">
    <source>
        <dbReference type="ARBA" id="ARBA00022741"/>
    </source>
</evidence>
<sequence>MAAMGSTPELATSSAGVHDTALCIIPPRQFWPSLDSLRSLYDKAHGRWPPHINLVYPFVKADALPRTATQIADRLRSRSTGLENQTLPINLDAADVFVHRRDNTIFIHDSDKERRGRLSDVRAAILDSLGRDSNPASYQMHLTIGQSEDANSDLHKFLLQKANLLPTAEWDARELCILVREKTQKDGNTSSEMKLWGTISLDDLSITQCPGMGSFYDNKDVTGPEVTNDEAMAECGSLSRIPYEFSPTTQRWEPHQASPETEESAQPPNYLRVSSYNVLAEFEYPPSPIRYPILTRSMLDRPALSDILVLQEVTDDFLSYLLKDSSIRENYPFITCGPPDQADIDPLPSHLNVVVLSKWNFRWDWVSFKRKHKGSVILQFRDIGRTEGDTFLPLVLATVHLTCGMTDGSVASKKGELQAVLKYLSQEHPHNPWILAGDFNITTSAFTIDAALKKKAISPQTSRILSQIEVALTESGLSDAWTEARLDNLDMSAGRGLNDAQGAYEGETGATFDPTVNELASKIVGSGFNNRPQRYDRILFKGHGLFSIAGFNMFGQEEGELMDFGTEVGIKRSYGSDHWGIRCILKMNSTEPIDASNDTAKLIVPVELKRAAAGLENVSDLKEILDKRHVLPSEDDILKRTLALDLLRSILLDGGDSKESATQSRANLTLVLVPVGSYGLDVWTASSDIDCLCIGSISSKTFFALAAQRLRRASSSDVRILRRVSANSGTMLELDIKGVKMDLQYCPSTWIAETWPQSMRLQPNDPVFSLPMQTLAKLKPVRDLYYLRQTIPDLAAFRTAHFVIKTWAKQRGIYAGKFGYLNGIQISVLLSRVCKLLSRDGGSISVPTILTTFFHHYADFDWTTKMVFDPFFHKRLRYVRTAREPMAILGFHPPSLNTALAASTPAVRTIAEEFRKASETLCHDGATWSEFLGDHERVDGALDFLKTYKSYVKIDVQFWGVSLAKGSQYVGWLESRCVMLLVDLSRRTPNIHARMWPARFVSTESSDDETDYQGCYLIGLDQLESSSKSAALSKEDLKIALGGLQTALQNFEGRIRGDENFFDAKTSWMSASVVKQTELGELKLDHREWGEYTIGDDESDDEEELVEDEDLEDEDEYAEEGRPRAKSKKNALRDDVPMRPVYEGKFRSSADVINRLRWDPSLDSGDYIVGYEDRFLGAMERALDLWKSEQTDEEFIPQHRVLYFKRKSDGVVVWDRKARRDMLFGSGVKDSEV</sequence>
<evidence type="ECO:0000256" key="3">
    <source>
        <dbReference type="ARBA" id="ARBA00012388"/>
    </source>
</evidence>
<accession>A0ABR2IVU4</accession>
<evidence type="ECO:0000259" key="12">
    <source>
        <dbReference type="Pfam" id="PF04928"/>
    </source>
</evidence>
<dbReference type="Pfam" id="PF04457">
    <property type="entry name" value="MJ1316"/>
    <property type="match status" value="1"/>
</dbReference>
<feature type="compositionally biased region" description="Acidic residues" evidence="9">
    <location>
        <begin position="1094"/>
        <end position="1118"/>
    </location>
</feature>
<dbReference type="SUPFAM" id="SSF81301">
    <property type="entry name" value="Nucleotidyltransferase"/>
    <property type="match status" value="1"/>
</dbReference>
<comment type="subcellular location">
    <subcellularLocation>
        <location evidence="1">Nucleus</location>
    </subcellularLocation>
</comment>
<evidence type="ECO:0000256" key="4">
    <source>
        <dbReference type="ARBA" id="ARBA00022664"/>
    </source>
</evidence>
<dbReference type="SUPFAM" id="SSF56219">
    <property type="entry name" value="DNase I-like"/>
    <property type="match status" value="1"/>
</dbReference>
<evidence type="ECO:0000313" key="13">
    <source>
        <dbReference type="EMBL" id="KAK8868767.1"/>
    </source>
</evidence>
<keyword evidence="14" id="KW-1185">Reference proteome</keyword>
<feature type="domain" description="Poly(A) polymerase central" evidence="12">
    <location>
        <begin position="797"/>
        <end position="919"/>
    </location>
</feature>
<reference evidence="13 14" key="1">
    <citation type="journal article" date="2024" name="IMA Fungus">
        <title>Apiospora arundinis, a panoply of carbohydrate-active enzymes and secondary metabolites.</title>
        <authorList>
            <person name="Sorensen T."/>
            <person name="Petersen C."/>
            <person name="Muurmann A.T."/>
            <person name="Christiansen J.V."/>
            <person name="Brundto M.L."/>
            <person name="Overgaard C.K."/>
            <person name="Boysen A.T."/>
            <person name="Wollenberg R.D."/>
            <person name="Larsen T.O."/>
            <person name="Sorensen J.L."/>
            <person name="Nielsen K.L."/>
            <person name="Sondergaard T.E."/>
        </authorList>
    </citation>
    <scope>NUCLEOTIDE SEQUENCE [LARGE SCALE GENOMIC DNA]</scope>
    <source>
        <strain evidence="13 14">AAU 773</strain>
    </source>
</reference>
<dbReference type="InterPro" id="IPR036691">
    <property type="entry name" value="Endo/exonu/phosph_ase_sf"/>
</dbReference>
<keyword evidence="4" id="KW-0507">mRNA processing</keyword>
<name>A0ABR2IVU4_9PEZI</name>
<evidence type="ECO:0000313" key="14">
    <source>
        <dbReference type="Proteomes" id="UP001390339"/>
    </source>
</evidence>
<proteinExistence type="inferred from homology"/>
<dbReference type="PANTHER" id="PTHR10682">
    <property type="entry name" value="POLY A POLYMERASE"/>
    <property type="match status" value="1"/>
</dbReference>
<dbReference type="InterPro" id="IPR007012">
    <property type="entry name" value="PolA_pol_cen_dom"/>
</dbReference>
<feature type="domain" description="MJ1316 RNA cyclic group end recognition" evidence="11">
    <location>
        <begin position="1146"/>
        <end position="1216"/>
    </location>
</feature>
<dbReference type="Gene3D" id="3.90.1140.10">
    <property type="entry name" value="Cyclic phosphodiesterase"/>
    <property type="match status" value="1"/>
</dbReference>
<dbReference type="EMBL" id="JAPCWZ010000004">
    <property type="protein sequence ID" value="KAK8868767.1"/>
    <property type="molecule type" value="Genomic_DNA"/>
</dbReference>
<evidence type="ECO:0000256" key="1">
    <source>
        <dbReference type="ARBA" id="ARBA00004123"/>
    </source>
</evidence>
<dbReference type="Pfam" id="PF03372">
    <property type="entry name" value="Exo_endo_phos"/>
    <property type="match status" value="1"/>
</dbReference>
<dbReference type="InterPro" id="IPR011068">
    <property type="entry name" value="NuclTrfase_I-like_C"/>
</dbReference>